<evidence type="ECO:0000313" key="2">
    <source>
        <dbReference type="Proteomes" id="UP000182235"/>
    </source>
</evidence>
<dbReference type="OrthoDB" id="5346581at2759"/>
<dbReference type="VEuPathDB" id="FungiDB:AJ78_08342"/>
<name>A0A1J9Q471_9EURO</name>
<sequence>MAFTPTGTVRLADLDHAKAAILKRVLSTVLCSRTTKDVFAQVIDGLPIKSTYELTITRRYELLSRMEPSQRSRLLSGQFCSSSELFDSLNLNARTAELYQMAPLYSQTFNLYLLELVAVAVHDLAATLFHRFHPDGEPRLERVNEPSSQQQQQGPISLSTMCYLRRNIYPRGVCDVVGYWAEAHVFARKTSRTDFASKSAFASQCYAAYVHPPYPADMFQLVDHQIEQFAALASQQKNDTCILPFICSPGARKLNPNYAFLNLNIYRDRYERQLSPIPRGGYCVRRLEDDSDLKNFINKANQMFSK</sequence>
<dbReference type="EMBL" id="LGRN01000708">
    <property type="protein sequence ID" value="OJD10724.1"/>
    <property type="molecule type" value="Genomic_DNA"/>
</dbReference>
<comment type="caution">
    <text evidence="1">The sequence shown here is derived from an EMBL/GenBank/DDBJ whole genome shotgun (WGS) entry which is preliminary data.</text>
</comment>
<gene>
    <name evidence="1" type="ORF">AJ78_08342</name>
</gene>
<dbReference type="Proteomes" id="UP000182235">
    <property type="component" value="Unassembled WGS sequence"/>
</dbReference>
<reference evidence="1 2" key="1">
    <citation type="submission" date="2015-07" db="EMBL/GenBank/DDBJ databases">
        <title>Emmonsia species relationships and genome sequence.</title>
        <authorList>
            <consortium name="The Broad Institute Genomics Platform"/>
            <person name="Cuomo C.A."/>
            <person name="Munoz J.F."/>
            <person name="Imamovic A."/>
            <person name="Priest M.E."/>
            <person name="Young S."/>
            <person name="Clay O.K."/>
            <person name="McEwen J.G."/>
        </authorList>
    </citation>
    <scope>NUCLEOTIDE SEQUENCE [LARGE SCALE GENOMIC DNA]</scope>
    <source>
        <strain evidence="1 2">UAMH 9510</strain>
    </source>
</reference>
<protein>
    <submittedName>
        <fullName evidence="1">Uncharacterized protein</fullName>
    </submittedName>
</protein>
<proteinExistence type="predicted"/>
<organism evidence="1 2">
    <name type="scientific">Emergomyces pasteurianus Ep9510</name>
    <dbReference type="NCBI Taxonomy" id="1447872"/>
    <lineage>
        <taxon>Eukaryota</taxon>
        <taxon>Fungi</taxon>
        <taxon>Dikarya</taxon>
        <taxon>Ascomycota</taxon>
        <taxon>Pezizomycotina</taxon>
        <taxon>Eurotiomycetes</taxon>
        <taxon>Eurotiomycetidae</taxon>
        <taxon>Onygenales</taxon>
        <taxon>Ajellomycetaceae</taxon>
        <taxon>Emergomyces</taxon>
    </lineage>
</organism>
<keyword evidence="2" id="KW-1185">Reference proteome</keyword>
<evidence type="ECO:0000313" key="1">
    <source>
        <dbReference type="EMBL" id="OJD10724.1"/>
    </source>
</evidence>
<accession>A0A1J9Q471</accession>
<dbReference type="AlphaFoldDB" id="A0A1J9Q471"/>